<dbReference type="AlphaFoldDB" id="A0A0F9F949"/>
<gene>
    <name evidence="1" type="ORF">LCGC14_2333280</name>
</gene>
<evidence type="ECO:0000313" key="1">
    <source>
        <dbReference type="EMBL" id="KKL47662.1"/>
    </source>
</evidence>
<feature type="non-terminal residue" evidence="1">
    <location>
        <position position="1"/>
    </location>
</feature>
<dbReference type="EMBL" id="LAZR01033586">
    <property type="protein sequence ID" value="KKL47662.1"/>
    <property type="molecule type" value="Genomic_DNA"/>
</dbReference>
<name>A0A0F9F949_9ZZZZ</name>
<accession>A0A0F9F949</accession>
<protein>
    <recommendedName>
        <fullName evidence="2">Nuclear transport factor 2 family protein</fullName>
    </recommendedName>
</protein>
<evidence type="ECO:0008006" key="2">
    <source>
        <dbReference type="Google" id="ProtNLM"/>
    </source>
</evidence>
<reference evidence="1" key="1">
    <citation type="journal article" date="2015" name="Nature">
        <title>Complex archaea that bridge the gap between prokaryotes and eukaryotes.</title>
        <authorList>
            <person name="Spang A."/>
            <person name="Saw J.H."/>
            <person name="Jorgensen S.L."/>
            <person name="Zaremba-Niedzwiedzka K."/>
            <person name="Martijn J."/>
            <person name="Lind A.E."/>
            <person name="van Eijk R."/>
            <person name="Schleper C."/>
            <person name="Guy L."/>
            <person name="Ettema T.J."/>
        </authorList>
    </citation>
    <scope>NUCLEOTIDE SEQUENCE</scope>
</reference>
<comment type="caution">
    <text evidence="1">The sequence shown here is derived from an EMBL/GenBank/DDBJ whole genome shotgun (WGS) entry which is preliminary data.</text>
</comment>
<sequence>GNVETQISLMHFPHLRLTGNNKFQLYETPNDFRIASQDATVKLNIEGWHHTSILFIDAIQVGTEKVHLVARQSRQHADNTEYNGFDTLWIFTKIDGHWGVQFRSSFLTNTAESI</sequence>
<organism evidence="1">
    <name type="scientific">marine sediment metagenome</name>
    <dbReference type="NCBI Taxonomy" id="412755"/>
    <lineage>
        <taxon>unclassified sequences</taxon>
        <taxon>metagenomes</taxon>
        <taxon>ecological metagenomes</taxon>
    </lineage>
</organism>
<proteinExistence type="predicted"/>